<comment type="caution">
    <text evidence="2">The sequence shown here is derived from an EMBL/GenBank/DDBJ whole genome shotgun (WGS) entry which is preliminary data.</text>
</comment>
<name>A0A839F8Y9_9GAMM</name>
<sequence length="132" mass="14384">MKRVFGLVACVLFQAAAHAKCKTPIYVIEGNVRDPGNKPVPEAIVAVAWLDHGHASAPVVTTADSAGRYRLEFRFDMYTRRFLFGDVCKEKLAEVATSVMAPAYARAERRIPISGTETVADFTIEPAEAGGR</sequence>
<accession>A0A839F8Y9</accession>
<dbReference type="InterPro" id="IPR008969">
    <property type="entry name" value="CarboxyPept-like_regulatory"/>
</dbReference>
<organism evidence="2 3">
    <name type="scientific">Dokdonella fugitiva</name>
    <dbReference type="NCBI Taxonomy" id="328517"/>
    <lineage>
        <taxon>Bacteria</taxon>
        <taxon>Pseudomonadati</taxon>
        <taxon>Pseudomonadota</taxon>
        <taxon>Gammaproteobacteria</taxon>
        <taxon>Lysobacterales</taxon>
        <taxon>Rhodanobacteraceae</taxon>
        <taxon>Dokdonella</taxon>
    </lineage>
</organism>
<reference evidence="2 3" key="1">
    <citation type="submission" date="2020-07" db="EMBL/GenBank/DDBJ databases">
        <title>Genomic Encyclopedia of Type Strains, Phase IV (KMG-V): Genome sequencing to study the core and pangenomes of soil and plant-associated prokaryotes.</title>
        <authorList>
            <person name="Whitman W."/>
        </authorList>
    </citation>
    <scope>NUCLEOTIDE SEQUENCE [LARGE SCALE GENOMIC DNA]</scope>
    <source>
        <strain evidence="2 3">RH2WT43</strain>
    </source>
</reference>
<feature type="chain" id="PRO_5033060195" description="Carboxypeptidase family protein" evidence="1">
    <location>
        <begin position="20"/>
        <end position="132"/>
    </location>
</feature>
<keyword evidence="3" id="KW-1185">Reference proteome</keyword>
<feature type="signal peptide" evidence="1">
    <location>
        <begin position="1"/>
        <end position="19"/>
    </location>
</feature>
<dbReference type="AlphaFoldDB" id="A0A839F8Y9"/>
<dbReference type="RefSeq" id="WP_182532583.1">
    <property type="nucleotide sequence ID" value="NZ_JACGXL010000007.1"/>
</dbReference>
<dbReference type="Proteomes" id="UP000550401">
    <property type="component" value="Unassembled WGS sequence"/>
</dbReference>
<evidence type="ECO:0008006" key="4">
    <source>
        <dbReference type="Google" id="ProtNLM"/>
    </source>
</evidence>
<proteinExistence type="predicted"/>
<evidence type="ECO:0000313" key="2">
    <source>
        <dbReference type="EMBL" id="MBA8889540.1"/>
    </source>
</evidence>
<keyword evidence="1" id="KW-0732">Signal</keyword>
<evidence type="ECO:0000313" key="3">
    <source>
        <dbReference type="Proteomes" id="UP000550401"/>
    </source>
</evidence>
<dbReference type="SUPFAM" id="SSF49464">
    <property type="entry name" value="Carboxypeptidase regulatory domain-like"/>
    <property type="match status" value="1"/>
</dbReference>
<dbReference type="EMBL" id="JACGXL010000007">
    <property type="protein sequence ID" value="MBA8889540.1"/>
    <property type="molecule type" value="Genomic_DNA"/>
</dbReference>
<protein>
    <recommendedName>
        <fullName evidence="4">Carboxypeptidase family protein</fullName>
    </recommendedName>
</protein>
<evidence type="ECO:0000256" key="1">
    <source>
        <dbReference type="SAM" id="SignalP"/>
    </source>
</evidence>
<gene>
    <name evidence="2" type="ORF">FHW12_003786</name>
</gene>